<dbReference type="AlphaFoldDB" id="A0ABD2Q7A9"/>
<accession>A0ABD2Q7A9</accession>
<dbReference type="Proteomes" id="UP001626550">
    <property type="component" value="Unassembled WGS sequence"/>
</dbReference>
<organism evidence="1 2">
    <name type="scientific">Cichlidogyrus casuarinus</name>
    <dbReference type="NCBI Taxonomy" id="1844966"/>
    <lineage>
        <taxon>Eukaryota</taxon>
        <taxon>Metazoa</taxon>
        <taxon>Spiralia</taxon>
        <taxon>Lophotrochozoa</taxon>
        <taxon>Platyhelminthes</taxon>
        <taxon>Monogenea</taxon>
        <taxon>Monopisthocotylea</taxon>
        <taxon>Dactylogyridea</taxon>
        <taxon>Ancyrocephalidae</taxon>
        <taxon>Cichlidogyrus</taxon>
    </lineage>
</organism>
<dbReference type="EMBL" id="JBJKFK010001094">
    <property type="protein sequence ID" value="KAL3314106.1"/>
    <property type="molecule type" value="Genomic_DNA"/>
</dbReference>
<comment type="caution">
    <text evidence="1">The sequence shown here is derived from an EMBL/GenBank/DDBJ whole genome shotgun (WGS) entry which is preliminary data.</text>
</comment>
<gene>
    <name evidence="1" type="ORF">Ciccas_007277</name>
</gene>
<protein>
    <submittedName>
        <fullName evidence="1">Uncharacterized protein</fullName>
    </submittedName>
</protein>
<evidence type="ECO:0000313" key="2">
    <source>
        <dbReference type="Proteomes" id="UP001626550"/>
    </source>
</evidence>
<evidence type="ECO:0000313" key="1">
    <source>
        <dbReference type="EMBL" id="KAL3314106.1"/>
    </source>
</evidence>
<sequence length="193" mass="21915">MAVKKQKILNPTPCPEFSVDKIKQMAKLRIFLFQYVKAGHSLAGLGKSSPLFESLHTAFEPIDRKASEEDERFMSSDYIKLVKEFIAFYKRCTTIRQVFNCSLRLDVITSWHSLLQMLESIVNNWFNLEAVKERAAAAHDNDRFTFPFSTNDLQKTPTLIGILTSLTDLAMSYGKTSATYANLHHVAQCSAAR</sequence>
<proteinExistence type="predicted"/>
<keyword evidence="2" id="KW-1185">Reference proteome</keyword>
<reference evidence="1 2" key="1">
    <citation type="submission" date="2024-11" db="EMBL/GenBank/DDBJ databases">
        <title>Adaptive evolution of stress response genes in parasites aligns with host niche diversity.</title>
        <authorList>
            <person name="Hahn C."/>
            <person name="Resl P."/>
        </authorList>
    </citation>
    <scope>NUCLEOTIDE SEQUENCE [LARGE SCALE GENOMIC DNA]</scope>
    <source>
        <strain evidence="1">EGGRZ-B1_66</strain>
        <tissue evidence="1">Body</tissue>
    </source>
</reference>
<name>A0ABD2Q7A9_9PLAT</name>